<keyword evidence="3" id="KW-1185">Reference proteome</keyword>
<feature type="domain" description="Serine aminopeptidase S33" evidence="1">
    <location>
        <begin position="27"/>
        <end position="147"/>
    </location>
</feature>
<comment type="caution">
    <text evidence="2">The sequence shown here is derived from an EMBL/GenBank/DDBJ whole genome shotgun (WGS) entry which is preliminary data.</text>
</comment>
<dbReference type="Proteomes" id="UP000564496">
    <property type="component" value="Unassembled WGS sequence"/>
</dbReference>
<dbReference type="AlphaFoldDB" id="A0A7Z0DPD8"/>
<dbReference type="RefSeq" id="WP_179659429.1">
    <property type="nucleotide sequence ID" value="NZ_JACBZR010000001.1"/>
</dbReference>
<sequence length="252" mass="26975">MAEKVSFASMSGPVLAGLIDLPEGEVRGWGVFSHGFTLGKDSPAAARICKQLAAEGIGMLRFDNLGLGDSEGDWGDGSFTHKVADTVEATRFMAERGTPAELLVGHSFGGAAVLAAAGEAVGVDAVVTVGAPFQPAHVEHNYDAVLSRVLEEGQSPWMAGGKSLTLRDHFVHDVRRADLRHKIMQLKKPLLVMHSPTDNTVGIENASDIFNTARHPRSFVALEGSDHLLTRKGQARRAARIISAWADQYLVD</sequence>
<dbReference type="InterPro" id="IPR022742">
    <property type="entry name" value="Hydrolase_4"/>
</dbReference>
<dbReference type="InterPro" id="IPR053145">
    <property type="entry name" value="AB_hydrolase_Est10"/>
</dbReference>
<dbReference type="GO" id="GO:0052689">
    <property type="term" value="F:carboxylic ester hydrolase activity"/>
    <property type="evidence" value="ECO:0007669"/>
    <property type="project" value="TreeGrafter"/>
</dbReference>
<dbReference type="PANTHER" id="PTHR43265">
    <property type="entry name" value="ESTERASE ESTD"/>
    <property type="match status" value="1"/>
</dbReference>
<dbReference type="PANTHER" id="PTHR43265:SF1">
    <property type="entry name" value="ESTERASE ESTD"/>
    <property type="match status" value="1"/>
</dbReference>
<dbReference type="SUPFAM" id="SSF53474">
    <property type="entry name" value="alpha/beta-Hydrolases"/>
    <property type="match status" value="1"/>
</dbReference>
<evidence type="ECO:0000313" key="2">
    <source>
        <dbReference type="EMBL" id="NYI79078.1"/>
    </source>
</evidence>
<evidence type="ECO:0000313" key="3">
    <source>
        <dbReference type="Proteomes" id="UP000564496"/>
    </source>
</evidence>
<reference evidence="2 3" key="1">
    <citation type="submission" date="2020-07" db="EMBL/GenBank/DDBJ databases">
        <title>Sequencing the genomes of 1000 actinobacteria strains.</title>
        <authorList>
            <person name="Klenk H.-P."/>
        </authorList>
    </citation>
    <scope>NUCLEOTIDE SEQUENCE [LARGE SCALE GENOMIC DNA]</scope>
    <source>
        <strain evidence="2 3">DSM 26487</strain>
    </source>
</reference>
<dbReference type="InterPro" id="IPR029058">
    <property type="entry name" value="AB_hydrolase_fold"/>
</dbReference>
<name>A0A7Z0DPD8_9ACTN</name>
<accession>A0A7Z0DPD8</accession>
<organism evidence="2 3">
    <name type="scientific">Nocardioides panzhihuensis</name>
    <dbReference type="NCBI Taxonomy" id="860243"/>
    <lineage>
        <taxon>Bacteria</taxon>
        <taxon>Bacillati</taxon>
        <taxon>Actinomycetota</taxon>
        <taxon>Actinomycetes</taxon>
        <taxon>Propionibacteriales</taxon>
        <taxon>Nocardioidaceae</taxon>
        <taxon>Nocardioides</taxon>
    </lineage>
</organism>
<dbReference type="EMBL" id="JACBZR010000001">
    <property type="protein sequence ID" value="NYI79078.1"/>
    <property type="molecule type" value="Genomic_DNA"/>
</dbReference>
<evidence type="ECO:0000259" key="1">
    <source>
        <dbReference type="Pfam" id="PF12146"/>
    </source>
</evidence>
<dbReference type="Pfam" id="PF12146">
    <property type="entry name" value="Hydrolase_4"/>
    <property type="match status" value="1"/>
</dbReference>
<proteinExistence type="predicted"/>
<dbReference type="Gene3D" id="3.40.50.1820">
    <property type="entry name" value="alpha/beta hydrolase"/>
    <property type="match status" value="1"/>
</dbReference>
<protein>
    <submittedName>
        <fullName evidence="2">Putative redox protein</fullName>
    </submittedName>
</protein>
<gene>
    <name evidence="2" type="ORF">BJ988_003726</name>
</gene>